<name>A0A8H5TFA3_FUSHE</name>
<dbReference type="InterPro" id="IPR016159">
    <property type="entry name" value="Cullin_repeat-like_dom_sf"/>
</dbReference>
<protein>
    <submittedName>
        <fullName evidence="3">Cullin 1</fullName>
    </submittedName>
</protein>
<dbReference type="Proteomes" id="UP000567885">
    <property type="component" value="Unassembled WGS sequence"/>
</dbReference>
<reference evidence="3 4" key="1">
    <citation type="submission" date="2020-05" db="EMBL/GenBank/DDBJ databases">
        <title>Identification and distribution of gene clusters putatively required for synthesis of sphingolipid metabolism inhibitors in phylogenetically diverse species of the filamentous fungus Fusarium.</title>
        <authorList>
            <person name="Kim H.-S."/>
            <person name="Busman M."/>
            <person name="Brown D.W."/>
            <person name="Divon H."/>
            <person name="Uhlig S."/>
            <person name="Proctor R.H."/>
        </authorList>
    </citation>
    <scope>NUCLEOTIDE SEQUENCE [LARGE SCALE GENOMIC DNA]</scope>
    <source>
        <strain evidence="3 4">NRRL 20693</strain>
    </source>
</reference>
<evidence type="ECO:0000259" key="2">
    <source>
        <dbReference type="Pfam" id="PF00888"/>
    </source>
</evidence>
<dbReference type="Gene3D" id="1.20.1310.10">
    <property type="entry name" value="Cullin Repeats"/>
    <property type="match status" value="1"/>
</dbReference>
<dbReference type="OrthoDB" id="10004225at2759"/>
<dbReference type="InterPro" id="IPR001373">
    <property type="entry name" value="Cullin_N"/>
</dbReference>
<evidence type="ECO:0000256" key="1">
    <source>
        <dbReference type="ARBA" id="ARBA00006019"/>
    </source>
</evidence>
<dbReference type="Pfam" id="PF00888">
    <property type="entry name" value="Cullin"/>
    <property type="match status" value="1"/>
</dbReference>
<dbReference type="GO" id="GO:0031625">
    <property type="term" value="F:ubiquitin protein ligase binding"/>
    <property type="evidence" value="ECO:0007669"/>
    <property type="project" value="InterPro"/>
</dbReference>
<accession>A0A8H5TFA3</accession>
<dbReference type="EMBL" id="JAAGWQ010000101">
    <property type="protein sequence ID" value="KAF5667462.1"/>
    <property type="molecule type" value="Genomic_DNA"/>
</dbReference>
<sequence length="183" mass="21427">MEEVIFTVILVVPEIIYQNLADFLAEHLQVVAQKLRSAEENLLLETYLTEWDHYAAAASRIDRLLNLLNRHWIKRSIDEGKGDIYRIRTLHFLQWRVYAWERISESVIDAAQYTIQRDDDKAAMFHDVLERFASLQVDDSATSPSSNSRDGIRASLEAPFVPEIEDHDRKIQQMITARFHRMN</sequence>
<feature type="domain" description="Cullin N-terminal" evidence="2">
    <location>
        <begin position="14"/>
        <end position="140"/>
    </location>
</feature>
<dbReference type="SUPFAM" id="SSF74788">
    <property type="entry name" value="Cullin repeat-like"/>
    <property type="match status" value="1"/>
</dbReference>
<dbReference type="GO" id="GO:0006511">
    <property type="term" value="P:ubiquitin-dependent protein catabolic process"/>
    <property type="evidence" value="ECO:0007669"/>
    <property type="project" value="InterPro"/>
</dbReference>
<organism evidence="3 4">
    <name type="scientific">Fusarium heterosporum</name>
    <dbReference type="NCBI Taxonomy" id="42747"/>
    <lineage>
        <taxon>Eukaryota</taxon>
        <taxon>Fungi</taxon>
        <taxon>Dikarya</taxon>
        <taxon>Ascomycota</taxon>
        <taxon>Pezizomycotina</taxon>
        <taxon>Sordariomycetes</taxon>
        <taxon>Hypocreomycetidae</taxon>
        <taxon>Hypocreales</taxon>
        <taxon>Nectriaceae</taxon>
        <taxon>Fusarium</taxon>
        <taxon>Fusarium heterosporum species complex</taxon>
    </lineage>
</organism>
<comment type="caution">
    <text evidence="3">The sequence shown here is derived from an EMBL/GenBank/DDBJ whole genome shotgun (WGS) entry which is preliminary data.</text>
</comment>
<comment type="similarity">
    <text evidence="1">Belongs to the cullin family.</text>
</comment>
<dbReference type="AlphaFoldDB" id="A0A8H5TFA3"/>
<evidence type="ECO:0000313" key="3">
    <source>
        <dbReference type="EMBL" id="KAF5667462.1"/>
    </source>
</evidence>
<gene>
    <name evidence="3" type="ORF">FHETE_5732</name>
</gene>
<evidence type="ECO:0000313" key="4">
    <source>
        <dbReference type="Proteomes" id="UP000567885"/>
    </source>
</evidence>
<keyword evidence="4" id="KW-1185">Reference proteome</keyword>
<proteinExistence type="inferred from homology"/>